<evidence type="ECO:0000313" key="2">
    <source>
        <dbReference type="Proteomes" id="UP001526147"/>
    </source>
</evidence>
<organism evidence="1 2">
    <name type="scientific">Metabacillus halosaccharovorans</name>
    <dbReference type="NCBI Taxonomy" id="930124"/>
    <lineage>
        <taxon>Bacteria</taxon>
        <taxon>Bacillati</taxon>
        <taxon>Bacillota</taxon>
        <taxon>Bacilli</taxon>
        <taxon>Bacillales</taxon>
        <taxon>Bacillaceae</taxon>
        <taxon>Metabacillus</taxon>
    </lineage>
</organism>
<dbReference type="RefSeq" id="WP_264141753.1">
    <property type="nucleotide sequence ID" value="NZ_JAOYEY010000024.1"/>
</dbReference>
<keyword evidence="2" id="KW-1185">Reference proteome</keyword>
<dbReference type="EMBL" id="JAOYEY010000024">
    <property type="protein sequence ID" value="MCV9884845.1"/>
    <property type="molecule type" value="Genomic_DNA"/>
</dbReference>
<protein>
    <submittedName>
        <fullName evidence="1">Uncharacterized protein</fullName>
    </submittedName>
</protein>
<gene>
    <name evidence="1" type="ORF">OIH86_04210</name>
</gene>
<sequence>MKKKWMVLILLALCTSMFLYFFKGQNARESIIFFPITDTVSFTKASTLLQFVGKKDDDEYIIEWDVTSITDKQAFLRQDLSLLFSDGKLVKTLSEWEDQSQKLAQFNKVSGEDSSHYEAISLHYGEVHLNEDEIRSVQKMSTDHLYVIDSEFTKLFSFKTPQTEEEQEWKDILDKVAEQHLEFSWNELLQHFKIDINQYNPIPFVELAHYQTRPLPGFSEEKTQEIIGSLWEGLYKNYFLGLKTKEGKIIEPIGSTMPLLLFAKDRSHLIIIIQSEDGTPFKFIQNINN</sequence>
<dbReference type="Proteomes" id="UP001526147">
    <property type="component" value="Unassembled WGS sequence"/>
</dbReference>
<reference evidence="1 2" key="1">
    <citation type="submission" date="2022-10" db="EMBL/GenBank/DDBJ databases">
        <title>Draft genome assembly of moderately radiation resistant bacterium Metabacillus halosaccharovorans.</title>
        <authorList>
            <person name="Pal S."/>
            <person name="Gopinathan A."/>
        </authorList>
    </citation>
    <scope>NUCLEOTIDE SEQUENCE [LARGE SCALE GENOMIC DNA]</scope>
    <source>
        <strain evidence="1 2">VITHBRA001</strain>
    </source>
</reference>
<comment type="caution">
    <text evidence="1">The sequence shown here is derived from an EMBL/GenBank/DDBJ whole genome shotgun (WGS) entry which is preliminary data.</text>
</comment>
<evidence type="ECO:0000313" key="1">
    <source>
        <dbReference type="EMBL" id="MCV9884845.1"/>
    </source>
</evidence>
<accession>A0ABT3DCT5</accession>
<proteinExistence type="predicted"/>
<name>A0ABT3DCT5_9BACI</name>